<organism evidence="2 3">
    <name type="scientific">Luteibacter anthropi</name>
    <dbReference type="NCBI Taxonomy" id="564369"/>
    <lineage>
        <taxon>Bacteria</taxon>
        <taxon>Pseudomonadati</taxon>
        <taxon>Pseudomonadota</taxon>
        <taxon>Gammaproteobacteria</taxon>
        <taxon>Lysobacterales</taxon>
        <taxon>Rhodanobacteraceae</taxon>
        <taxon>Luteibacter</taxon>
    </lineage>
</organism>
<reference evidence="2 3" key="1">
    <citation type="submission" date="2020-03" db="EMBL/GenBank/DDBJ databases">
        <authorList>
            <person name="Lai Q."/>
        </authorList>
    </citation>
    <scope>NUCLEOTIDE SEQUENCE [LARGE SCALE GENOMIC DNA]</scope>
    <source>
        <strain evidence="2 3">CCUG 25036</strain>
    </source>
</reference>
<dbReference type="Gene3D" id="2.160.20.20">
    <property type="match status" value="1"/>
</dbReference>
<gene>
    <name evidence="2" type="ORF">HBF25_02345</name>
</gene>
<keyword evidence="1" id="KW-0732">Signal</keyword>
<comment type="caution">
    <text evidence="2">The sequence shown here is derived from an EMBL/GenBank/DDBJ whole genome shotgun (WGS) entry which is preliminary data.</text>
</comment>
<proteinExistence type="predicted"/>
<dbReference type="RefSeq" id="WP_166946173.1">
    <property type="nucleotide sequence ID" value="NZ_CP077072.1"/>
</dbReference>
<keyword evidence="3" id="KW-1185">Reference proteome</keyword>
<evidence type="ECO:0000313" key="3">
    <source>
        <dbReference type="Proteomes" id="UP000490980"/>
    </source>
</evidence>
<feature type="signal peptide" evidence="1">
    <location>
        <begin position="1"/>
        <end position="20"/>
    </location>
</feature>
<evidence type="ECO:0000256" key="1">
    <source>
        <dbReference type="SAM" id="SignalP"/>
    </source>
</evidence>
<dbReference type="Proteomes" id="UP000490980">
    <property type="component" value="Unassembled WGS sequence"/>
</dbReference>
<feature type="chain" id="PRO_5031129390" evidence="1">
    <location>
        <begin position="21"/>
        <end position="218"/>
    </location>
</feature>
<accession>A0A7X5ZGX7</accession>
<dbReference type="EMBL" id="JAARLZ010000001">
    <property type="protein sequence ID" value="NII05223.1"/>
    <property type="molecule type" value="Genomic_DNA"/>
</dbReference>
<evidence type="ECO:0000313" key="2">
    <source>
        <dbReference type="EMBL" id="NII05223.1"/>
    </source>
</evidence>
<protein>
    <submittedName>
        <fullName evidence="2">Polymer-forming cytoskeletal protein</fullName>
    </submittedName>
</protein>
<sequence length="218" mass="22540">MRRTLLSILVALSVAGSAMARDTDPYNKVNGSVEVSSGEHVDKVSTVNGSVRVGDRAVVQKAQTVNGSVKLGDSASADQVNTVNGAITLNSNAKVSGDLKSVNGRVSLDKGADVKGRLYNVNGEIELDAAHVGQGIETVNADLTVGANSQVEGGVLYKKPQGNNWRSENRNPKVVIGPHAVVKGDLTFERPVDLFVSDSASVGNVSGATAKKFSGSAP</sequence>
<dbReference type="InterPro" id="IPR012332">
    <property type="entry name" value="Autotransporter_pectin_lyase_C"/>
</dbReference>
<dbReference type="AlphaFoldDB" id="A0A7X5ZGX7"/>
<name>A0A7X5ZGX7_9GAMM</name>